<dbReference type="RefSeq" id="WP_184397781.1">
    <property type="nucleotide sequence ID" value="NZ_BAAAJD010000013.1"/>
</dbReference>
<organism evidence="2 3">
    <name type="scientific">Nocardiopsis composta</name>
    <dbReference type="NCBI Taxonomy" id="157465"/>
    <lineage>
        <taxon>Bacteria</taxon>
        <taxon>Bacillati</taxon>
        <taxon>Actinomycetota</taxon>
        <taxon>Actinomycetes</taxon>
        <taxon>Streptosporangiales</taxon>
        <taxon>Nocardiopsidaceae</taxon>
        <taxon>Nocardiopsis</taxon>
    </lineage>
</organism>
<protein>
    <submittedName>
        <fullName evidence="2">Uncharacterized protein</fullName>
    </submittedName>
</protein>
<accession>A0A7W8QK94</accession>
<feature type="transmembrane region" description="Helical" evidence="1">
    <location>
        <begin position="12"/>
        <end position="31"/>
    </location>
</feature>
<keyword evidence="3" id="KW-1185">Reference proteome</keyword>
<dbReference type="AlphaFoldDB" id="A0A7W8QK94"/>
<keyword evidence="1" id="KW-0812">Transmembrane</keyword>
<name>A0A7W8QK94_9ACTN</name>
<dbReference type="Proteomes" id="UP000572635">
    <property type="component" value="Unassembled WGS sequence"/>
</dbReference>
<keyword evidence="1" id="KW-0472">Membrane</keyword>
<evidence type="ECO:0000313" key="2">
    <source>
        <dbReference type="EMBL" id="MBB5431779.1"/>
    </source>
</evidence>
<evidence type="ECO:0000256" key="1">
    <source>
        <dbReference type="SAM" id="Phobius"/>
    </source>
</evidence>
<reference evidence="2 3" key="1">
    <citation type="submission" date="2020-08" db="EMBL/GenBank/DDBJ databases">
        <title>Sequencing the genomes of 1000 actinobacteria strains.</title>
        <authorList>
            <person name="Klenk H.-P."/>
        </authorList>
    </citation>
    <scope>NUCLEOTIDE SEQUENCE [LARGE SCALE GENOMIC DNA]</scope>
    <source>
        <strain evidence="2 3">DSM 44551</strain>
    </source>
</reference>
<gene>
    <name evidence="2" type="ORF">HDA36_001863</name>
</gene>
<comment type="caution">
    <text evidence="2">The sequence shown here is derived from an EMBL/GenBank/DDBJ whole genome shotgun (WGS) entry which is preliminary data.</text>
</comment>
<evidence type="ECO:0000313" key="3">
    <source>
        <dbReference type="Proteomes" id="UP000572635"/>
    </source>
</evidence>
<proteinExistence type="predicted"/>
<dbReference type="EMBL" id="JACHDB010000001">
    <property type="protein sequence ID" value="MBB5431779.1"/>
    <property type="molecule type" value="Genomic_DNA"/>
</dbReference>
<sequence>MSLRMDMTLVWVLMFGLPILAIAVIIGFARYQASEVQKDGRDDRPDEE</sequence>
<keyword evidence="1" id="KW-1133">Transmembrane helix</keyword>